<protein>
    <submittedName>
        <fullName evidence="2">Uncharacterized protein</fullName>
    </submittedName>
</protein>
<comment type="caution">
    <text evidence="2">The sequence shown here is derived from an EMBL/GenBank/DDBJ whole genome shotgun (WGS) entry which is preliminary data.</text>
</comment>
<evidence type="ECO:0000256" key="1">
    <source>
        <dbReference type="SAM" id="MobiDB-lite"/>
    </source>
</evidence>
<keyword evidence="3" id="KW-1185">Reference proteome</keyword>
<dbReference type="EMBL" id="CAMPGE010001127">
    <property type="protein sequence ID" value="CAI2359897.1"/>
    <property type="molecule type" value="Genomic_DNA"/>
</dbReference>
<organism evidence="2 3">
    <name type="scientific">Euplotes crassus</name>
    <dbReference type="NCBI Taxonomy" id="5936"/>
    <lineage>
        <taxon>Eukaryota</taxon>
        <taxon>Sar</taxon>
        <taxon>Alveolata</taxon>
        <taxon>Ciliophora</taxon>
        <taxon>Intramacronucleata</taxon>
        <taxon>Spirotrichea</taxon>
        <taxon>Hypotrichia</taxon>
        <taxon>Euplotida</taxon>
        <taxon>Euplotidae</taxon>
        <taxon>Moneuplotes</taxon>
    </lineage>
</organism>
<dbReference type="Proteomes" id="UP001295684">
    <property type="component" value="Unassembled WGS sequence"/>
</dbReference>
<feature type="region of interest" description="Disordered" evidence="1">
    <location>
        <begin position="462"/>
        <end position="492"/>
    </location>
</feature>
<feature type="compositionally biased region" description="Polar residues" evidence="1">
    <location>
        <begin position="462"/>
        <end position="484"/>
    </location>
</feature>
<feature type="region of interest" description="Disordered" evidence="1">
    <location>
        <begin position="106"/>
        <end position="134"/>
    </location>
</feature>
<reference evidence="2" key="1">
    <citation type="submission" date="2023-07" db="EMBL/GenBank/DDBJ databases">
        <authorList>
            <consortium name="AG Swart"/>
            <person name="Singh M."/>
            <person name="Singh A."/>
            <person name="Seah K."/>
            <person name="Emmerich C."/>
        </authorList>
    </citation>
    <scope>NUCLEOTIDE SEQUENCE</scope>
    <source>
        <strain evidence="2">DP1</strain>
    </source>
</reference>
<evidence type="ECO:0000313" key="2">
    <source>
        <dbReference type="EMBL" id="CAI2359897.1"/>
    </source>
</evidence>
<feature type="compositionally biased region" description="Polar residues" evidence="1">
    <location>
        <begin position="24"/>
        <end position="36"/>
    </location>
</feature>
<sequence length="531" mass="61808">MSYLNTDPLAHSLNNDPPRGYQQPGRNPQSIISTSPKHPRGEGQFGTSSRTLDRKSSQRSSARSGSMTAQDQTIAYAEKLAQNEVDFVKEQKYYLNSELHKQAQEKELQRKLEAERKAQEHTHMLQQEQHQKSLENIRKQHDAENQKNLLDDYQSAIANKRTLQGIEKTVELNLAKNMEHTARDSLYQEKNQRKELLSKFQDEFRKDYEDRMNTKRGQKYQKAMEQAEYRRLFEQNAQRELANEAAYKKRFQDFDRNLDKKSKKYYQIVNQNDMERDRAVSQITGQGRINYNDYFDEREKQKTQKAEELKENCYQSMKSTIEAKKKFKNDLSSQRREEAKKSVEELQKYLDEERFRKGDRTTKDEYRHILESQVKMKKQPRKFKVSDIDPETNEVKSSQSKREMFMIPGINSVSPYVKAQQKGKVALGEHYSKMKNYIDHNQPGPLNTSLTDPISISKLTANNSQNFSITPKATSKYHPSTQPPSHRDPPAHLARSNILASQGTSILNIGHPTNTHHNPGVVGNKVRTSLY</sequence>
<evidence type="ECO:0000313" key="3">
    <source>
        <dbReference type="Proteomes" id="UP001295684"/>
    </source>
</evidence>
<dbReference type="AlphaFoldDB" id="A0AAD1X5U8"/>
<proteinExistence type="predicted"/>
<feature type="region of interest" description="Disordered" evidence="1">
    <location>
        <begin position="1"/>
        <end position="70"/>
    </location>
</feature>
<feature type="region of interest" description="Disordered" evidence="1">
    <location>
        <begin position="511"/>
        <end position="531"/>
    </location>
</feature>
<name>A0AAD1X5U8_EUPCR</name>
<accession>A0AAD1X5U8</accession>
<gene>
    <name evidence="2" type="ORF">ECRASSUSDP1_LOCUS1191</name>
</gene>